<feature type="compositionally biased region" description="Low complexity" evidence="1">
    <location>
        <begin position="163"/>
        <end position="176"/>
    </location>
</feature>
<proteinExistence type="predicted"/>
<protein>
    <submittedName>
        <fullName evidence="3">AlNc14C622G12267 protein</fullName>
    </submittedName>
</protein>
<reference evidence="3" key="1">
    <citation type="journal article" date="2011" name="PLoS Biol.">
        <title>Gene gain and loss during evolution of obligate parasitism in the white rust pathogen of Arabidopsis thaliana.</title>
        <authorList>
            <person name="Kemen E."/>
            <person name="Gardiner A."/>
            <person name="Schultz-Larsen T."/>
            <person name="Kemen A.C."/>
            <person name="Balmuth A.L."/>
            <person name="Robert-Seilaniantz A."/>
            <person name="Bailey K."/>
            <person name="Holub E."/>
            <person name="Studholme D.J."/>
            <person name="Maclean D."/>
            <person name="Jones J.D."/>
        </authorList>
    </citation>
    <scope>NUCLEOTIDE SEQUENCE</scope>
</reference>
<feature type="region of interest" description="Disordered" evidence="1">
    <location>
        <begin position="153"/>
        <end position="192"/>
    </location>
</feature>
<keyword evidence="2" id="KW-0472">Membrane</keyword>
<name>F0X1H6_9STRA</name>
<dbReference type="AlphaFoldDB" id="F0X1H6"/>
<feature type="transmembrane region" description="Helical" evidence="2">
    <location>
        <begin position="6"/>
        <end position="27"/>
    </location>
</feature>
<accession>F0X1H6</accession>
<reference evidence="3" key="2">
    <citation type="submission" date="2011-02" db="EMBL/GenBank/DDBJ databases">
        <authorList>
            <person name="MacLean D."/>
        </authorList>
    </citation>
    <scope>NUCLEOTIDE SEQUENCE</scope>
</reference>
<keyword evidence="2" id="KW-1133">Transmembrane helix</keyword>
<evidence type="ECO:0000313" key="3">
    <source>
        <dbReference type="EMBL" id="CCA27662.1"/>
    </source>
</evidence>
<dbReference type="EMBL" id="FR824630">
    <property type="protein sequence ID" value="CCA27662.1"/>
    <property type="molecule type" value="Genomic_DNA"/>
</dbReference>
<dbReference type="HOGENOM" id="CLU_957841_0_0_1"/>
<organism evidence="3">
    <name type="scientific">Albugo laibachii Nc14</name>
    <dbReference type="NCBI Taxonomy" id="890382"/>
    <lineage>
        <taxon>Eukaryota</taxon>
        <taxon>Sar</taxon>
        <taxon>Stramenopiles</taxon>
        <taxon>Oomycota</taxon>
        <taxon>Peronosporomycetes</taxon>
        <taxon>Albuginales</taxon>
        <taxon>Albuginaceae</taxon>
        <taxon>Albugo</taxon>
    </lineage>
</organism>
<sequence length="291" mass="33089">MPVAAPSTVVTGLCVGLVTSLLTYNVLTRRNTLATTHGRKDSVHEHKRKECKYSDDEDWQVLCGVRVQKRPRLYASIEALTYGMNAVALVSERAQTHDIPRRTTTIESNFLLSPTHLSTIHEVTDSDVTSDDEAQHRSSRSYFFENTELRQESSCPSNERKSSLSLDLSPSCELSSPLPPSPFKSAKKTRKKKLMYRVKGSDNSSKMYPASDHIRRRRRRNFRMTSLPRNDNEKNALFCHIFGNDAEKIDRSVLIEDHPVKQNDHIKHASRSPHIQRKVELVFATNSVKSA</sequence>
<gene>
    <name evidence="3" type="primary">AlNc14C622G12267</name>
    <name evidence="3" type="ORF">ALNC14_138060</name>
</gene>
<evidence type="ECO:0000256" key="1">
    <source>
        <dbReference type="SAM" id="MobiDB-lite"/>
    </source>
</evidence>
<evidence type="ECO:0000256" key="2">
    <source>
        <dbReference type="SAM" id="Phobius"/>
    </source>
</evidence>
<keyword evidence="2" id="KW-0812">Transmembrane</keyword>